<gene>
    <name evidence="3" type="ORF">PQJ61_17360</name>
</gene>
<reference evidence="3 4" key="1">
    <citation type="submission" date="2022-12" db="EMBL/GenBank/DDBJ databases">
        <title>Metagenome assembled genome from gulf of manar.</title>
        <authorList>
            <person name="Kohli P."/>
            <person name="Pk S."/>
            <person name="Venkata Ramana C."/>
            <person name="Sasikala C."/>
        </authorList>
    </citation>
    <scope>NUCLEOTIDE SEQUENCE [LARGE SCALE GENOMIC DNA]</scope>
    <source>
        <strain evidence="3">JB008</strain>
    </source>
</reference>
<evidence type="ECO:0000313" key="3">
    <source>
        <dbReference type="EMBL" id="MDC7228533.1"/>
    </source>
</evidence>
<protein>
    <submittedName>
        <fullName evidence="3">Thioesterase family protein</fullName>
    </submittedName>
</protein>
<name>A0AAJ1IIH2_9SPIO</name>
<dbReference type="GO" id="GO:0047617">
    <property type="term" value="F:fatty acyl-CoA hydrolase activity"/>
    <property type="evidence" value="ECO:0007669"/>
    <property type="project" value="TreeGrafter"/>
</dbReference>
<dbReference type="Proteomes" id="UP001221217">
    <property type="component" value="Unassembled WGS sequence"/>
</dbReference>
<evidence type="ECO:0000256" key="2">
    <source>
        <dbReference type="ARBA" id="ARBA00022801"/>
    </source>
</evidence>
<dbReference type="CDD" id="cd00586">
    <property type="entry name" value="4HBT"/>
    <property type="match status" value="1"/>
</dbReference>
<comment type="caution">
    <text evidence="3">The sequence shown here is derived from an EMBL/GenBank/DDBJ whole genome shotgun (WGS) entry which is preliminary data.</text>
</comment>
<evidence type="ECO:0000313" key="4">
    <source>
        <dbReference type="Proteomes" id="UP001221217"/>
    </source>
</evidence>
<dbReference type="Pfam" id="PF13279">
    <property type="entry name" value="4HBT_2"/>
    <property type="match status" value="1"/>
</dbReference>
<dbReference type="PANTHER" id="PTHR31793:SF27">
    <property type="entry name" value="NOVEL THIOESTERASE SUPERFAMILY DOMAIN AND SAPOSIN A-TYPE DOMAIN CONTAINING PROTEIN (0610012H03RIK)"/>
    <property type="match status" value="1"/>
</dbReference>
<dbReference type="EMBL" id="JAQQAL010000051">
    <property type="protein sequence ID" value="MDC7228533.1"/>
    <property type="molecule type" value="Genomic_DNA"/>
</dbReference>
<evidence type="ECO:0000256" key="1">
    <source>
        <dbReference type="ARBA" id="ARBA00005953"/>
    </source>
</evidence>
<dbReference type="Gene3D" id="3.10.129.10">
    <property type="entry name" value="Hotdog Thioesterase"/>
    <property type="match status" value="1"/>
</dbReference>
<proteinExistence type="inferred from homology"/>
<accession>A0AAJ1IIH2</accession>
<dbReference type="SUPFAM" id="SSF54637">
    <property type="entry name" value="Thioesterase/thiol ester dehydrase-isomerase"/>
    <property type="match status" value="1"/>
</dbReference>
<dbReference type="PANTHER" id="PTHR31793">
    <property type="entry name" value="4-HYDROXYBENZOYL-COA THIOESTERASE FAMILY MEMBER"/>
    <property type="match status" value="1"/>
</dbReference>
<organism evidence="3 4">
    <name type="scientific">Candidatus Thalassospirochaeta sargassi</name>
    <dbReference type="NCBI Taxonomy" id="3119039"/>
    <lineage>
        <taxon>Bacteria</taxon>
        <taxon>Pseudomonadati</taxon>
        <taxon>Spirochaetota</taxon>
        <taxon>Spirochaetia</taxon>
        <taxon>Spirochaetales</taxon>
        <taxon>Spirochaetaceae</taxon>
        <taxon>Candidatus Thalassospirochaeta</taxon>
    </lineage>
</organism>
<dbReference type="InterPro" id="IPR050563">
    <property type="entry name" value="4-hydroxybenzoyl-CoA_TE"/>
</dbReference>
<dbReference type="AlphaFoldDB" id="A0AAJ1IIH2"/>
<sequence length="142" mass="16058">MNEKSIPSINDFPLKTTEKIRYRDTDRQGHVNNAVFSTFLEAGRVELLYNSGEHLTSPGSSFVIASLKLDFLNEINWPGEIEIGTVVKKIGRSSITLEQGLFQHAKYIAQAETVIVQMNNKTRKSKPLNDFAIEKLNCFINK</sequence>
<comment type="similarity">
    <text evidence="1">Belongs to the 4-hydroxybenzoyl-CoA thioesterase family.</text>
</comment>
<dbReference type="InterPro" id="IPR029069">
    <property type="entry name" value="HotDog_dom_sf"/>
</dbReference>
<keyword evidence="2" id="KW-0378">Hydrolase</keyword>